<comment type="caution">
    <text evidence="2">The sequence shown here is derived from an EMBL/GenBank/DDBJ whole genome shotgun (WGS) entry which is preliminary data.</text>
</comment>
<evidence type="ECO:0000313" key="2">
    <source>
        <dbReference type="EMBL" id="EPS73996.1"/>
    </source>
</evidence>
<dbReference type="Pfam" id="PF02458">
    <property type="entry name" value="Transferase"/>
    <property type="match status" value="1"/>
</dbReference>
<dbReference type="Proteomes" id="UP000015453">
    <property type="component" value="Unassembled WGS sequence"/>
</dbReference>
<protein>
    <submittedName>
        <fullName evidence="2">Uncharacterized protein</fullName>
    </submittedName>
</protein>
<dbReference type="PANTHER" id="PTHR31896">
    <property type="entry name" value="FAMILY REGULATORY PROTEIN, PUTATIVE (AFU_ORTHOLOGUE AFUA_3G14730)-RELATED"/>
    <property type="match status" value="1"/>
</dbReference>
<keyword evidence="1" id="KW-0808">Transferase</keyword>
<evidence type="ECO:0000313" key="3">
    <source>
        <dbReference type="Proteomes" id="UP000015453"/>
    </source>
</evidence>
<reference evidence="2 3" key="1">
    <citation type="journal article" date="2013" name="BMC Genomics">
        <title>The miniature genome of a carnivorous plant Genlisea aurea contains a low number of genes and short non-coding sequences.</title>
        <authorList>
            <person name="Leushkin E.V."/>
            <person name="Sutormin R.A."/>
            <person name="Nabieva E.R."/>
            <person name="Penin A.A."/>
            <person name="Kondrashov A.S."/>
            <person name="Logacheva M.D."/>
        </authorList>
    </citation>
    <scope>NUCLEOTIDE SEQUENCE [LARGE SCALE GENOMIC DNA]</scope>
</reference>
<gene>
    <name evidence="2" type="ORF">M569_00760</name>
</gene>
<evidence type="ECO:0000256" key="1">
    <source>
        <dbReference type="ARBA" id="ARBA00022679"/>
    </source>
</evidence>
<dbReference type="OrthoDB" id="1862401at2759"/>
<dbReference type="AlphaFoldDB" id="S8D979"/>
<dbReference type="GO" id="GO:0016740">
    <property type="term" value="F:transferase activity"/>
    <property type="evidence" value="ECO:0007669"/>
    <property type="project" value="UniProtKB-KW"/>
</dbReference>
<keyword evidence="3" id="KW-1185">Reference proteome</keyword>
<proteinExistence type="predicted"/>
<dbReference type="InterPro" id="IPR023213">
    <property type="entry name" value="CAT-like_dom_sf"/>
</dbReference>
<dbReference type="Gene3D" id="3.30.559.10">
    <property type="entry name" value="Chloramphenicol acetyltransferase-like domain"/>
    <property type="match status" value="2"/>
</dbReference>
<dbReference type="InterPro" id="IPR051283">
    <property type="entry name" value="Sec_Metabolite_Acyltrans"/>
</dbReference>
<sequence length="430" mass="48256">MALPVLSRSIVHAEEKSVMTKLKLSIPEMMFLSVPYIKMGYLFESPPFPTSELILKLKTALSRTLTHFPVLAGRLITDDEGFVYVTCNDQGADLIHVDGSSLTTRDLTEYSNDELPKHLNHCFPADLLLGSEGFSKPLLVVQVTELADGVSITVNMREAIADGISYLNFFLSFAELSSGLTEITHFPDFHRDSILMSNVAPKLPSSIVQSGNYLGKISVEQKVFKFRKETIQRLKTQINETEGNNTKISSLQCLFALLWRSITRARNLPPSKKTSFMFTINCRHRVEPKLDPFCFGNAVQIINVTATAKEVAENGLFWCAREFNDMVTSHDFSAVKNHVETWEYNPQPLTEEILDGTKVYVVGFSPHLSMNEYDFGWGKPISILYREGVERDGMVIPIPGRDGGIDLRLILAPETMKNLEGDPEFMMCLA</sequence>
<dbReference type="EMBL" id="AUSU01000223">
    <property type="protein sequence ID" value="EPS73996.1"/>
    <property type="molecule type" value="Genomic_DNA"/>
</dbReference>
<accession>S8D979</accession>
<name>S8D979_9LAMI</name>
<organism evidence="2 3">
    <name type="scientific">Genlisea aurea</name>
    <dbReference type="NCBI Taxonomy" id="192259"/>
    <lineage>
        <taxon>Eukaryota</taxon>
        <taxon>Viridiplantae</taxon>
        <taxon>Streptophyta</taxon>
        <taxon>Embryophyta</taxon>
        <taxon>Tracheophyta</taxon>
        <taxon>Spermatophyta</taxon>
        <taxon>Magnoliopsida</taxon>
        <taxon>eudicotyledons</taxon>
        <taxon>Gunneridae</taxon>
        <taxon>Pentapetalae</taxon>
        <taxon>asterids</taxon>
        <taxon>lamiids</taxon>
        <taxon>Lamiales</taxon>
        <taxon>Lentibulariaceae</taxon>
        <taxon>Genlisea</taxon>
    </lineage>
</organism>
<dbReference type="PANTHER" id="PTHR31896:SF64">
    <property type="entry name" value="TRICHOTHECENE 3-O-ACETYLTRANSFERASE"/>
    <property type="match status" value="1"/>
</dbReference>